<dbReference type="Pfam" id="PF00486">
    <property type="entry name" value="Trans_reg_C"/>
    <property type="match status" value="1"/>
</dbReference>
<dbReference type="GO" id="GO:0006355">
    <property type="term" value="P:regulation of DNA-templated transcription"/>
    <property type="evidence" value="ECO:0007669"/>
    <property type="project" value="InterPro"/>
</dbReference>
<dbReference type="InterPro" id="IPR001867">
    <property type="entry name" value="OmpR/PhoB-type_DNA-bd"/>
</dbReference>
<evidence type="ECO:0000256" key="6">
    <source>
        <dbReference type="SAM" id="MobiDB-lite"/>
    </source>
</evidence>
<dbReference type="EMBL" id="BOMQ01000104">
    <property type="protein sequence ID" value="GIE54537.1"/>
    <property type="molecule type" value="Genomic_DNA"/>
</dbReference>
<dbReference type="InterPro" id="IPR003593">
    <property type="entry name" value="AAA+_ATPase"/>
</dbReference>
<dbReference type="InterPro" id="IPR011990">
    <property type="entry name" value="TPR-like_helical_dom_sf"/>
</dbReference>
<dbReference type="Gene3D" id="3.40.50.300">
    <property type="entry name" value="P-loop containing nucleotide triphosphate hydrolases"/>
    <property type="match status" value="1"/>
</dbReference>
<dbReference type="Pfam" id="PF13191">
    <property type="entry name" value="AAA_16"/>
    <property type="match status" value="1"/>
</dbReference>
<dbReference type="SUPFAM" id="SSF52540">
    <property type="entry name" value="P-loop containing nucleoside triphosphate hydrolases"/>
    <property type="match status" value="1"/>
</dbReference>
<evidence type="ECO:0000256" key="1">
    <source>
        <dbReference type="ARBA" id="ARBA00005820"/>
    </source>
</evidence>
<feature type="region of interest" description="Disordered" evidence="6">
    <location>
        <begin position="243"/>
        <end position="262"/>
    </location>
</feature>
<evidence type="ECO:0000256" key="2">
    <source>
        <dbReference type="ARBA" id="ARBA00023015"/>
    </source>
</evidence>
<dbReference type="PROSITE" id="PS51755">
    <property type="entry name" value="OMPR_PHOB"/>
    <property type="match status" value="1"/>
</dbReference>
<name>A0A919JS79_9ACTN</name>
<evidence type="ECO:0000256" key="3">
    <source>
        <dbReference type="ARBA" id="ARBA00023125"/>
    </source>
</evidence>
<dbReference type="Proteomes" id="UP000647172">
    <property type="component" value="Unassembled WGS sequence"/>
</dbReference>
<dbReference type="SMART" id="SM00382">
    <property type="entry name" value="AAA"/>
    <property type="match status" value="1"/>
</dbReference>
<reference evidence="8" key="1">
    <citation type="submission" date="2021-01" db="EMBL/GenBank/DDBJ databases">
        <title>Whole genome shotgun sequence of Actinoplanes nipponensis NBRC 14063.</title>
        <authorList>
            <person name="Komaki H."/>
            <person name="Tamura T."/>
        </authorList>
    </citation>
    <scope>NUCLEOTIDE SEQUENCE</scope>
    <source>
        <strain evidence="8">NBRC 14063</strain>
    </source>
</reference>
<dbReference type="InterPro" id="IPR051677">
    <property type="entry name" value="AfsR-DnrI-RedD_regulator"/>
</dbReference>
<dbReference type="SMART" id="SM00862">
    <property type="entry name" value="Trans_reg_C"/>
    <property type="match status" value="1"/>
</dbReference>
<evidence type="ECO:0000256" key="4">
    <source>
        <dbReference type="ARBA" id="ARBA00023163"/>
    </source>
</evidence>
<organism evidence="8 9">
    <name type="scientific">Actinoplanes nipponensis</name>
    <dbReference type="NCBI Taxonomy" id="135950"/>
    <lineage>
        <taxon>Bacteria</taxon>
        <taxon>Bacillati</taxon>
        <taxon>Actinomycetota</taxon>
        <taxon>Actinomycetes</taxon>
        <taxon>Micromonosporales</taxon>
        <taxon>Micromonosporaceae</taxon>
        <taxon>Actinoplanes</taxon>
    </lineage>
</organism>
<feature type="DNA-binding region" description="OmpR/PhoB-type" evidence="5">
    <location>
        <begin position="1"/>
        <end position="90"/>
    </location>
</feature>
<dbReference type="PANTHER" id="PTHR35807:SF1">
    <property type="entry name" value="TRANSCRIPTIONAL REGULATOR REDD"/>
    <property type="match status" value="1"/>
</dbReference>
<evidence type="ECO:0000313" key="9">
    <source>
        <dbReference type="Proteomes" id="UP000647172"/>
    </source>
</evidence>
<dbReference type="SUPFAM" id="SSF46894">
    <property type="entry name" value="C-terminal effector domain of the bipartite response regulators"/>
    <property type="match status" value="1"/>
</dbReference>
<dbReference type="InterPro" id="IPR036388">
    <property type="entry name" value="WH-like_DNA-bd_sf"/>
</dbReference>
<evidence type="ECO:0000313" key="8">
    <source>
        <dbReference type="EMBL" id="GIE54537.1"/>
    </source>
</evidence>
<keyword evidence="2" id="KW-0805">Transcription regulation</keyword>
<keyword evidence="9" id="KW-1185">Reference proteome</keyword>
<dbReference type="GO" id="GO:0003677">
    <property type="term" value="F:DNA binding"/>
    <property type="evidence" value="ECO:0007669"/>
    <property type="project" value="UniProtKB-UniRule"/>
</dbReference>
<comment type="similarity">
    <text evidence="1">Belongs to the AfsR/DnrI/RedD regulatory family.</text>
</comment>
<dbReference type="Gene3D" id="1.10.10.10">
    <property type="entry name" value="Winged helix-like DNA-binding domain superfamily/Winged helix DNA-binding domain"/>
    <property type="match status" value="1"/>
</dbReference>
<dbReference type="AlphaFoldDB" id="A0A919JS79"/>
<dbReference type="CDD" id="cd15831">
    <property type="entry name" value="BTAD"/>
    <property type="match status" value="1"/>
</dbReference>
<feature type="domain" description="OmpR/PhoB-type" evidence="7">
    <location>
        <begin position="1"/>
        <end position="90"/>
    </location>
</feature>
<dbReference type="InterPro" id="IPR041664">
    <property type="entry name" value="AAA_16"/>
</dbReference>
<dbReference type="GO" id="GO:0000160">
    <property type="term" value="P:phosphorelay signal transduction system"/>
    <property type="evidence" value="ECO:0007669"/>
    <property type="project" value="InterPro"/>
</dbReference>
<dbReference type="InterPro" id="IPR027417">
    <property type="entry name" value="P-loop_NTPase"/>
</dbReference>
<dbReference type="SMART" id="SM01043">
    <property type="entry name" value="BTAD"/>
    <property type="match status" value="1"/>
</dbReference>
<dbReference type="InterPro" id="IPR005158">
    <property type="entry name" value="BTAD"/>
</dbReference>
<comment type="caution">
    <text evidence="8">The sequence shown here is derived from an EMBL/GenBank/DDBJ whole genome shotgun (WGS) entry which is preliminary data.</text>
</comment>
<accession>A0A919JS79</accession>
<keyword evidence="3 5" id="KW-0238">DNA-binding</keyword>
<evidence type="ECO:0000259" key="7">
    <source>
        <dbReference type="PROSITE" id="PS51755"/>
    </source>
</evidence>
<protein>
    <recommendedName>
        <fullName evidence="7">OmpR/PhoB-type domain-containing protein</fullName>
    </recommendedName>
</protein>
<dbReference type="InterPro" id="IPR016032">
    <property type="entry name" value="Sig_transdc_resp-reg_C-effctor"/>
</dbReference>
<dbReference type="PANTHER" id="PTHR35807">
    <property type="entry name" value="TRANSCRIPTIONAL REGULATOR REDD-RELATED"/>
    <property type="match status" value="1"/>
</dbReference>
<proteinExistence type="inferred from homology"/>
<gene>
    <name evidence="8" type="ORF">Ani05nite_80710</name>
</gene>
<dbReference type="Gene3D" id="1.25.40.10">
    <property type="entry name" value="Tetratricopeptide repeat domain"/>
    <property type="match status" value="1"/>
</dbReference>
<keyword evidence="4" id="KW-0804">Transcription</keyword>
<evidence type="ECO:0000256" key="5">
    <source>
        <dbReference type="PROSITE-ProRule" id="PRU01091"/>
    </source>
</evidence>
<dbReference type="SUPFAM" id="SSF48452">
    <property type="entry name" value="TPR-like"/>
    <property type="match status" value="1"/>
</dbReference>
<sequence length="1133" mass="120536">MQVRLLGSIDLVVGGEARPVPGLRRKALLAALALERGRIVSAGRLIDTVWGDAAPPGRGNTLQRHVSYLRQMMDSREVIVSRPPGYLMDLPPGSVDTERAEALMRRAQQSPDPAGRLHWMREASRLFRGAPLIEVNDLPWLREEARRLDELRAQAVRATVDGRLALGQHADLLPELEQLVRDHPLDEHVHGQLILALYRSGRQADALEAYGRLRRTLGDELGIDVGPELRDLELAMLRHDPGLAVPERPRPPQAARLPRLGGSPLVGRERELAALRSLVDAAAGGAGGAAFIVGEPGIGKTRLTAELARHAEQRGMRVFRGRAALPQVQFRPLTEALQSALRHFGMPTDDGLLPYRHALARLVPQLREPGPAVPDESPVVLAEAVLRLVTALSGGDGGVLVLEDLHDADADTLAVVDYLADNAPAERLLLVGTCRRYPGAALAVARAAQQRRAGRLIALSRLSGREVRELAAGCLGVAAARVPGPVADRLLSSADGLPLHVEELLAGCADDGTLRWAAGRWELTGPVDRAVPPSLGETLAARVDRLGPDARAVLRAGALFGRQFPGAAAGAAAGVSGAVLHEGLNEAVAHQLVSAQDDPQWYAFRHAMTAEALRAAMLPADRADLARRAAQFLAAAPVGRFHGSDQLLAELWSTASEPARAATRLAAAGREASGQGAVATAIVLLERALSMVDRDLGGELASDLGEALVGAYAAAGRVKDAYALGARLAGGVLPDRRASLHLRLADVATAAGDWTEARYELGEARLHAGPEPEPAVAARLDAIEAQVALGDAATPDRLSRARELAGRALRAAVATGRPETSCSALDTLGRCARLHDLAEADVLYERGLTIATAHHLIGWRINFLYQLGTDEGIRDGDPRRLVEALSVARRAGTVVTALDIELELSVVRLCRGETAAAADSAARCERDAARLRLDHIRLEALGVRIMAAAHRGERPAVAELLEAFRARGGEQDDLASAVHGFGVVFCHLRHGDLDRALAEADLAAEQEGRRPAAYVSYLHGPRLFLSVLAGRAGAAECARVASSAQAQARWNRQFVPLAEALLAGREGRRADADAATARFLDLSRPYPLARHLGLRLVAPEAAAGRWGDPPAWQRAAGSYLNGFAPATGHSRPA</sequence>
<dbReference type="Pfam" id="PF03704">
    <property type="entry name" value="BTAD"/>
    <property type="match status" value="1"/>
</dbReference>